<dbReference type="PIRSF" id="PIRSF006060">
    <property type="entry name" value="AA_transporter"/>
    <property type="match status" value="1"/>
</dbReference>
<feature type="transmembrane region" description="Helical" evidence="7">
    <location>
        <begin position="341"/>
        <end position="359"/>
    </location>
</feature>
<dbReference type="Proteomes" id="UP000576225">
    <property type="component" value="Unassembled WGS sequence"/>
</dbReference>
<evidence type="ECO:0000256" key="1">
    <source>
        <dbReference type="ARBA" id="ARBA00004651"/>
    </source>
</evidence>
<organism evidence="9 10">
    <name type="scientific">Victivallis vadensis</name>
    <dbReference type="NCBI Taxonomy" id="172901"/>
    <lineage>
        <taxon>Bacteria</taxon>
        <taxon>Pseudomonadati</taxon>
        <taxon>Lentisphaerota</taxon>
        <taxon>Lentisphaeria</taxon>
        <taxon>Victivallales</taxon>
        <taxon>Victivallaceae</taxon>
        <taxon>Victivallis</taxon>
    </lineage>
</organism>
<dbReference type="PANTHER" id="PTHR42770">
    <property type="entry name" value="AMINO ACID TRANSPORTER-RELATED"/>
    <property type="match status" value="1"/>
</dbReference>
<dbReference type="InterPro" id="IPR050367">
    <property type="entry name" value="APC_superfamily"/>
</dbReference>
<keyword evidence="6 7" id="KW-0472">Membrane</keyword>
<feature type="transmembrane region" description="Helical" evidence="7">
    <location>
        <begin position="239"/>
        <end position="263"/>
    </location>
</feature>
<dbReference type="GO" id="GO:0022857">
    <property type="term" value="F:transmembrane transporter activity"/>
    <property type="evidence" value="ECO:0007669"/>
    <property type="project" value="InterPro"/>
</dbReference>
<feature type="transmembrane region" description="Helical" evidence="7">
    <location>
        <begin position="14"/>
        <end position="34"/>
    </location>
</feature>
<evidence type="ECO:0000313" key="8">
    <source>
        <dbReference type="EMBL" id="NMD88958.1"/>
    </source>
</evidence>
<keyword evidence="5 7" id="KW-1133">Transmembrane helix</keyword>
<keyword evidence="10" id="KW-1185">Reference proteome</keyword>
<feature type="transmembrane region" description="Helical" evidence="7">
    <location>
        <begin position="283"/>
        <end position="311"/>
    </location>
</feature>
<protein>
    <submittedName>
        <fullName evidence="8">Amino acid permease</fullName>
    </submittedName>
    <submittedName>
        <fullName evidence="9">Amino acid/polyamine/organocation transporter (APC superfamily)</fullName>
    </submittedName>
</protein>
<feature type="transmembrane region" description="Helical" evidence="7">
    <location>
        <begin position="445"/>
        <end position="466"/>
    </location>
</feature>
<dbReference type="RefSeq" id="WP_116885265.1">
    <property type="nucleotide sequence ID" value="NZ_CABMMC010000080.1"/>
</dbReference>
<dbReference type="PANTHER" id="PTHR42770:SF15">
    <property type="entry name" value="GLUTAMATE_GAMMA-AMINOBUTYRATE ANTIPORTER-RELATED"/>
    <property type="match status" value="1"/>
</dbReference>
<evidence type="ECO:0000313" key="10">
    <source>
        <dbReference type="Proteomes" id="UP000245959"/>
    </source>
</evidence>
<feature type="transmembrane region" description="Helical" evidence="7">
    <location>
        <begin position="130"/>
        <end position="148"/>
    </location>
</feature>
<keyword evidence="4 7" id="KW-0812">Transmembrane</keyword>
<evidence type="ECO:0000256" key="5">
    <source>
        <dbReference type="ARBA" id="ARBA00022989"/>
    </source>
</evidence>
<reference evidence="9 10" key="1">
    <citation type="submission" date="2018-04" db="EMBL/GenBank/DDBJ databases">
        <title>Genomic Encyclopedia of Type Strains, Phase IV (KMG-IV): sequencing the most valuable type-strain genomes for metagenomic binning, comparative biology and taxonomic classification.</title>
        <authorList>
            <person name="Goeker M."/>
        </authorList>
    </citation>
    <scope>NUCLEOTIDE SEQUENCE [LARGE SCALE GENOMIC DNA]</scope>
    <source>
        <strain evidence="9 10">DSM 14823</strain>
    </source>
</reference>
<feature type="transmembrane region" description="Helical" evidence="7">
    <location>
        <begin position="410"/>
        <end position="433"/>
    </location>
</feature>
<dbReference type="AlphaFoldDB" id="A0A2U1AN93"/>
<evidence type="ECO:0000256" key="7">
    <source>
        <dbReference type="SAM" id="Phobius"/>
    </source>
</evidence>
<gene>
    <name evidence="9" type="ORF">C8D82_1306</name>
    <name evidence="8" type="ORF">HF882_20445</name>
</gene>
<dbReference type="EMBL" id="JABAEW010000067">
    <property type="protein sequence ID" value="NMD88958.1"/>
    <property type="molecule type" value="Genomic_DNA"/>
</dbReference>
<reference evidence="8 11" key="2">
    <citation type="submission" date="2020-04" db="EMBL/GenBank/DDBJ databases">
        <authorList>
            <person name="Hitch T.C.A."/>
            <person name="Wylensek D."/>
            <person name="Clavel T."/>
        </authorList>
    </citation>
    <scope>NUCLEOTIDE SEQUENCE [LARGE SCALE GENOMIC DNA]</scope>
    <source>
        <strain evidence="8 11">COR2-253-APC-1A</strain>
    </source>
</reference>
<evidence type="ECO:0000256" key="6">
    <source>
        <dbReference type="ARBA" id="ARBA00023136"/>
    </source>
</evidence>
<dbReference type="GO" id="GO:0005886">
    <property type="term" value="C:plasma membrane"/>
    <property type="evidence" value="ECO:0007669"/>
    <property type="project" value="UniProtKB-SubCell"/>
</dbReference>
<keyword evidence="2" id="KW-0813">Transport</keyword>
<comment type="caution">
    <text evidence="9">The sequence shown here is derived from an EMBL/GenBank/DDBJ whole genome shotgun (WGS) entry which is preliminary data.</text>
</comment>
<dbReference type="Pfam" id="PF13520">
    <property type="entry name" value="AA_permease_2"/>
    <property type="match status" value="1"/>
</dbReference>
<accession>A0A2U1AN93</accession>
<evidence type="ECO:0000256" key="2">
    <source>
        <dbReference type="ARBA" id="ARBA00022448"/>
    </source>
</evidence>
<proteinExistence type="predicted"/>
<feature type="transmembrane region" description="Helical" evidence="7">
    <location>
        <begin position="365"/>
        <end position="389"/>
    </location>
</feature>
<dbReference type="Gene3D" id="1.20.1740.10">
    <property type="entry name" value="Amino acid/polyamine transporter I"/>
    <property type="match status" value="1"/>
</dbReference>
<dbReference type="GeneID" id="78296544"/>
<keyword evidence="3" id="KW-1003">Cell membrane</keyword>
<dbReference type="EMBL" id="QEKH01000030">
    <property type="protein sequence ID" value="PVY37848.1"/>
    <property type="molecule type" value="Genomic_DNA"/>
</dbReference>
<evidence type="ECO:0000256" key="3">
    <source>
        <dbReference type="ARBA" id="ARBA00022475"/>
    </source>
</evidence>
<evidence type="ECO:0000313" key="11">
    <source>
        <dbReference type="Proteomes" id="UP000576225"/>
    </source>
</evidence>
<dbReference type="OrthoDB" id="9791588at2"/>
<evidence type="ECO:0000256" key="4">
    <source>
        <dbReference type="ARBA" id="ARBA00022692"/>
    </source>
</evidence>
<feature type="transmembrane region" description="Helical" evidence="7">
    <location>
        <begin position="103"/>
        <end position="124"/>
    </location>
</feature>
<feature type="transmembrane region" description="Helical" evidence="7">
    <location>
        <begin position="160"/>
        <end position="183"/>
    </location>
</feature>
<comment type="subcellular location">
    <subcellularLocation>
        <location evidence="1">Cell membrane</location>
        <topology evidence="1">Multi-pass membrane protein</topology>
    </subcellularLocation>
</comment>
<feature type="transmembrane region" description="Helical" evidence="7">
    <location>
        <begin position="46"/>
        <end position="66"/>
    </location>
</feature>
<evidence type="ECO:0000313" key="9">
    <source>
        <dbReference type="EMBL" id="PVY37848.1"/>
    </source>
</evidence>
<dbReference type="Proteomes" id="UP000245959">
    <property type="component" value="Unassembled WGS sequence"/>
</dbReference>
<name>A0A2U1AN93_9BACT</name>
<sequence>MSESTKSQAPARRAAGLSVFTMTMLTVAAVLSLRNLPSQAEYGYSIIFYITAAAICFFVPSALVSAELASAYPEDGGVYLWVKQAFGPRWGFVAIFMQWVENLPWFPAVLTFVASSIAYVFNPALATNRWFVFGTIIVTLWFATWINFKGMKLSSFLSSSGALLGTVIPGILIILMVVGYLVAGKPAQISFSWGSLVPDLGNLNQLMLLSGMMVALSGMEMSAVHVTEMANPGRQFPKAIFSACFLVILLSVFGALAIALVIPPNDISLAAGADQAFAKIFEIFHISWMTPIMCFLLAYGALTMVITWVLGPSKGVLEVAKEGYLPQYWQKRNAQGMPTRILILQASLSSVLATTVLFMPTISGAFWVMSALTAQLYMVMYLLMFAAAIRLRYTQPDKVRPYRIPGGRPGIWIVSGIAFLTALLAIVVGFIPTGGVRSDGDLADVGYVLFLFFGMVVFVGMPLVFYHIYEQKKKKMETAAK</sequence>
<dbReference type="InterPro" id="IPR002293">
    <property type="entry name" value="AA/rel_permease1"/>
</dbReference>